<dbReference type="GO" id="GO:0005802">
    <property type="term" value="C:trans-Golgi network"/>
    <property type="evidence" value="ECO:0007669"/>
    <property type="project" value="TreeGrafter"/>
</dbReference>
<dbReference type="Gene3D" id="1.10.472.80">
    <property type="entry name" value="Ypt/Rab-GAP domain of gyp1p, domain 3"/>
    <property type="match status" value="1"/>
</dbReference>
<dbReference type="FunCoup" id="F2UBK8">
    <property type="interactions" value="1422"/>
</dbReference>
<dbReference type="Proteomes" id="UP000007799">
    <property type="component" value="Unassembled WGS sequence"/>
</dbReference>
<protein>
    <recommendedName>
        <fullName evidence="2">Rab-GAP TBC domain-containing protein</fullName>
    </recommendedName>
</protein>
<dbReference type="PANTHER" id="PTHR13297:SF5">
    <property type="entry name" value="TBC1 DOMAIN FAMILY MEMBER 23"/>
    <property type="match status" value="1"/>
</dbReference>
<dbReference type="GO" id="GO:0099041">
    <property type="term" value="P:vesicle tethering to Golgi"/>
    <property type="evidence" value="ECO:0007669"/>
    <property type="project" value="TreeGrafter"/>
</dbReference>
<dbReference type="InterPro" id="IPR000195">
    <property type="entry name" value="Rab-GAP-TBC_dom"/>
</dbReference>
<gene>
    <name evidence="3" type="ORF">PTSG_05569</name>
</gene>
<dbReference type="InterPro" id="IPR035969">
    <property type="entry name" value="Rab-GAP_TBC_sf"/>
</dbReference>
<evidence type="ECO:0000259" key="2">
    <source>
        <dbReference type="PROSITE" id="PS50086"/>
    </source>
</evidence>
<dbReference type="OrthoDB" id="73307at2759"/>
<evidence type="ECO:0000313" key="4">
    <source>
        <dbReference type="Proteomes" id="UP000007799"/>
    </source>
</evidence>
<dbReference type="STRING" id="946362.F2UBK8"/>
<sequence>MTAWEAFESDLESGVADVATATRLCKEEDCPKHLRRLVWPLLLGVRGKPDTITPKTLSVPEDGELLDACRTAADKLKSEHGMSVEAGDMVKVIVVFCQARGVTTDHAVSNGWIELLLPFFGTGMAIGDVYNCFYAFVSKFALRDTQPDSACFHMFRLLLLYHEPEFCLFLDSAHISMHDFLLPWFQSLFATACPGDIALKLWDKYIAHGDPFLVFFLALVFVINAKDYVVDLGSDTTAAVEFLSSLPAQVSPDDLGDLIDLGLHYSSLTPDTLRSDYFAHVFGVGGSPTAGRGFDDVMQLLCFDVSPAALLKRIGERSLFLVDTRPTELYTAGHLTHTSKHLDAKRLLHDPAAVDEDLAALEHQLEHSAQQHICFMGSTDDDDLLKMLISRCLKRHLMHVTCVRGGYSAVFDHIKAIGKLDQLIQGNAVETSARAQSDPLAEESAVVPHVEDKQPTRFGARFAGWAASYKVPSELIAHIGKAAQESNIVRMFQCNEVHASLLYPTHLALTRSHILKLREIEGRGNHAVVMWRRPLTSILRITAKKKHPTLLSFLFTDESMSEEAIAQAMARAGIVEQPATPSEAGSGVAASTTGKDDMKAEEGQKQGGKGEEHTNKEEEEEEKGEEAAPAATAAFAIDDDDEEEEKKEQEQQEAEEDQAENKEEDKETVAEVDKSSKTDSVSSNAEAATSPAEEKDVGGSVAKPAAANTAEAQAQAEAEAEAKQAASQQQQQQEGGSSGDSSSKKGKKPKIDIPGTLKERFLVPQAQEAKAVLRDMIVAAREEEDRLAL</sequence>
<dbReference type="Pfam" id="PF00566">
    <property type="entry name" value="RabGAP-TBC"/>
    <property type="match status" value="1"/>
</dbReference>
<dbReference type="Pfam" id="PF19430">
    <property type="entry name" value="TBC1D23_C"/>
    <property type="match status" value="1"/>
</dbReference>
<feature type="compositionally biased region" description="Acidic residues" evidence="1">
    <location>
        <begin position="637"/>
        <end position="658"/>
    </location>
</feature>
<evidence type="ECO:0000313" key="3">
    <source>
        <dbReference type="EMBL" id="EGD73874.1"/>
    </source>
</evidence>
<proteinExistence type="predicted"/>
<dbReference type="SUPFAM" id="SSF52821">
    <property type="entry name" value="Rhodanese/Cell cycle control phosphatase"/>
    <property type="match status" value="1"/>
</dbReference>
<dbReference type="InterPro" id="IPR039755">
    <property type="entry name" value="TBC1D23"/>
</dbReference>
<dbReference type="GO" id="GO:0005829">
    <property type="term" value="C:cytosol"/>
    <property type="evidence" value="ECO:0007669"/>
    <property type="project" value="GOC"/>
</dbReference>
<dbReference type="PANTHER" id="PTHR13297">
    <property type="entry name" value="TBC1 DOMAIN FAMILY MEMBER 23-RELATED"/>
    <property type="match status" value="1"/>
</dbReference>
<dbReference type="SUPFAM" id="SSF47923">
    <property type="entry name" value="Ypt/Rab-GAP domain of gyp1p"/>
    <property type="match status" value="1"/>
</dbReference>
<dbReference type="GO" id="GO:0042147">
    <property type="term" value="P:retrograde transport, endosome to Golgi"/>
    <property type="evidence" value="ECO:0007669"/>
    <property type="project" value="InterPro"/>
</dbReference>
<dbReference type="InterPro" id="IPR036873">
    <property type="entry name" value="Rhodanese-like_dom_sf"/>
</dbReference>
<accession>F2UBK8</accession>
<feature type="compositionally biased region" description="Basic and acidic residues" evidence="1">
    <location>
        <begin position="594"/>
        <end position="616"/>
    </location>
</feature>
<feature type="region of interest" description="Disordered" evidence="1">
    <location>
        <begin position="578"/>
        <end position="759"/>
    </location>
</feature>
<keyword evidence="4" id="KW-1185">Reference proteome</keyword>
<dbReference type="EMBL" id="GL832967">
    <property type="protein sequence ID" value="EGD73874.1"/>
    <property type="molecule type" value="Genomic_DNA"/>
</dbReference>
<dbReference type="PROSITE" id="PS50086">
    <property type="entry name" value="TBC_RABGAP"/>
    <property type="match status" value="1"/>
</dbReference>
<dbReference type="InParanoid" id="F2UBK8"/>
<dbReference type="eggNOG" id="KOG3636">
    <property type="taxonomic scope" value="Eukaryota"/>
</dbReference>
<dbReference type="GeneID" id="16074014"/>
<dbReference type="RefSeq" id="XP_004993437.1">
    <property type="nucleotide sequence ID" value="XM_004993380.1"/>
</dbReference>
<dbReference type="AlphaFoldDB" id="F2UBK8"/>
<dbReference type="InterPro" id="IPR045799">
    <property type="entry name" value="TBC1D23_C"/>
</dbReference>
<organism evidence="4">
    <name type="scientific">Salpingoeca rosetta (strain ATCC 50818 / BSB-021)</name>
    <dbReference type="NCBI Taxonomy" id="946362"/>
    <lineage>
        <taxon>Eukaryota</taxon>
        <taxon>Choanoflagellata</taxon>
        <taxon>Craspedida</taxon>
        <taxon>Salpingoecidae</taxon>
        <taxon>Salpingoeca</taxon>
    </lineage>
</organism>
<feature type="compositionally biased region" description="Low complexity" evidence="1">
    <location>
        <begin position="702"/>
        <end position="741"/>
    </location>
</feature>
<evidence type="ECO:0000256" key="1">
    <source>
        <dbReference type="SAM" id="MobiDB-lite"/>
    </source>
</evidence>
<feature type="compositionally biased region" description="Basic and acidic residues" evidence="1">
    <location>
        <begin position="659"/>
        <end position="677"/>
    </location>
</feature>
<name>F2UBK8_SALR5</name>
<dbReference type="KEGG" id="sre:PTSG_05569"/>
<reference evidence="3" key="1">
    <citation type="submission" date="2009-08" db="EMBL/GenBank/DDBJ databases">
        <title>Annotation of Salpingoeca rosetta.</title>
        <authorList>
            <consortium name="The Broad Institute Genome Sequencing Platform"/>
            <person name="Russ C."/>
            <person name="Cuomo C."/>
            <person name="Burger G."/>
            <person name="Gray M.W."/>
            <person name="Holland P.W.H."/>
            <person name="King N."/>
            <person name="Lang F.B.F."/>
            <person name="Roger A.J."/>
            <person name="Ruiz-Trillo I."/>
            <person name="Young S.K."/>
            <person name="Zeng Q."/>
            <person name="Gargeya S."/>
            <person name="Alvarado L."/>
            <person name="Berlin A."/>
            <person name="Chapman S.B."/>
            <person name="Chen Z."/>
            <person name="Freedman E."/>
            <person name="Gellesch M."/>
            <person name="Goldberg J."/>
            <person name="Griggs A."/>
            <person name="Gujja S."/>
            <person name="Heilman E."/>
            <person name="Heiman D."/>
            <person name="Howarth C."/>
            <person name="Mehta T."/>
            <person name="Neiman D."/>
            <person name="Pearson M."/>
            <person name="Roberts A."/>
            <person name="Saif S."/>
            <person name="Shea T."/>
            <person name="Shenoy N."/>
            <person name="Sisk P."/>
            <person name="Stolte C."/>
            <person name="Sykes S."/>
            <person name="White J."/>
            <person name="Yandava C."/>
            <person name="Haas B."/>
            <person name="Nusbaum C."/>
            <person name="Birren B."/>
        </authorList>
    </citation>
    <scope>NUCLEOTIDE SEQUENCE [LARGE SCALE GENOMIC DNA]</scope>
    <source>
        <strain evidence="3">ATCC 50818</strain>
    </source>
</reference>
<feature type="domain" description="Rab-GAP TBC" evidence="2">
    <location>
        <begin position="29"/>
        <end position="209"/>
    </location>
</feature>
<dbReference type="CDD" id="cd20788">
    <property type="entry name" value="TBC1D23_C-like"/>
    <property type="match status" value="1"/>
</dbReference>
<feature type="compositionally biased region" description="Low complexity" evidence="1">
    <location>
        <begin position="627"/>
        <end position="636"/>
    </location>
</feature>